<organism evidence="21 22">
    <name type="scientific">Meganyctiphanes norvegica</name>
    <name type="common">Northern krill</name>
    <name type="synonym">Thysanopoda norvegica</name>
    <dbReference type="NCBI Taxonomy" id="48144"/>
    <lineage>
        <taxon>Eukaryota</taxon>
        <taxon>Metazoa</taxon>
        <taxon>Ecdysozoa</taxon>
        <taxon>Arthropoda</taxon>
        <taxon>Crustacea</taxon>
        <taxon>Multicrustacea</taxon>
        <taxon>Malacostraca</taxon>
        <taxon>Eumalacostraca</taxon>
        <taxon>Eucarida</taxon>
        <taxon>Euphausiacea</taxon>
        <taxon>Euphausiidae</taxon>
        <taxon>Meganyctiphanes</taxon>
    </lineage>
</organism>
<evidence type="ECO:0000313" key="22">
    <source>
        <dbReference type="Proteomes" id="UP001497623"/>
    </source>
</evidence>
<name>A0AAV2SQ71_MEGNR</name>
<dbReference type="Pfam" id="PF06733">
    <property type="entry name" value="DEAD_2"/>
    <property type="match status" value="1"/>
</dbReference>
<evidence type="ECO:0000256" key="17">
    <source>
        <dbReference type="ARBA" id="ARBA00048954"/>
    </source>
</evidence>
<dbReference type="CDD" id="cd18788">
    <property type="entry name" value="SF2_C_XPD"/>
    <property type="match status" value="1"/>
</dbReference>
<keyword evidence="11" id="KW-0408">Iron</keyword>
<keyword evidence="13" id="KW-0234">DNA repair</keyword>
<dbReference type="SUPFAM" id="SSF52540">
    <property type="entry name" value="P-loop containing nucleoside triphosphate hydrolases"/>
    <property type="match status" value="2"/>
</dbReference>
<accession>A0AAV2SQ71</accession>
<dbReference type="GO" id="GO:1990918">
    <property type="term" value="P:double-strand break repair involved in meiotic recombination"/>
    <property type="evidence" value="ECO:0007669"/>
    <property type="project" value="TreeGrafter"/>
</dbReference>
<evidence type="ECO:0000256" key="13">
    <source>
        <dbReference type="ARBA" id="ARBA00023204"/>
    </source>
</evidence>
<evidence type="ECO:0000256" key="10">
    <source>
        <dbReference type="ARBA" id="ARBA00022840"/>
    </source>
</evidence>
<protein>
    <recommendedName>
        <fullName evidence="16">DNA 5'-3' helicase</fullName>
        <ecNumber evidence="16">5.6.2.3</ecNumber>
    </recommendedName>
    <alternativeName>
        <fullName evidence="18">DNA 5'-3' helicase FANCJ</fullName>
    </alternativeName>
</protein>
<keyword evidence="9" id="KW-0347">Helicase</keyword>
<evidence type="ECO:0000256" key="6">
    <source>
        <dbReference type="ARBA" id="ARBA00022741"/>
    </source>
</evidence>
<evidence type="ECO:0000256" key="4">
    <source>
        <dbReference type="ARBA" id="ARBA00022485"/>
    </source>
</evidence>
<dbReference type="InterPro" id="IPR027417">
    <property type="entry name" value="P-loop_NTPase"/>
</dbReference>
<evidence type="ECO:0000259" key="20">
    <source>
        <dbReference type="PROSITE" id="PS51193"/>
    </source>
</evidence>
<comment type="subcellular location">
    <subcellularLocation>
        <location evidence="2">Nucleus</location>
    </subcellularLocation>
</comment>
<dbReference type="GO" id="GO:0016818">
    <property type="term" value="F:hydrolase activity, acting on acid anhydrides, in phosphorus-containing anhydrides"/>
    <property type="evidence" value="ECO:0007669"/>
    <property type="project" value="InterPro"/>
</dbReference>
<dbReference type="InterPro" id="IPR006555">
    <property type="entry name" value="ATP-dep_Helicase_C"/>
</dbReference>
<dbReference type="GO" id="GO:0043139">
    <property type="term" value="F:5'-3' DNA helicase activity"/>
    <property type="evidence" value="ECO:0007669"/>
    <property type="project" value="UniProtKB-EC"/>
</dbReference>
<comment type="catalytic activity">
    <reaction evidence="17">
        <text>ATP + H2O = ADP + phosphate + H(+)</text>
        <dbReference type="Rhea" id="RHEA:13065"/>
        <dbReference type="ChEBI" id="CHEBI:15377"/>
        <dbReference type="ChEBI" id="CHEBI:15378"/>
        <dbReference type="ChEBI" id="CHEBI:30616"/>
        <dbReference type="ChEBI" id="CHEBI:43474"/>
        <dbReference type="ChEBI" id="CHEBI:456216"/>
        <dbReference type="EC" id="5.6.2.3"/>
    </reaction>
</comment>
<keyword evidence="6" id="KW-0547">Nucleotide-binding</keyword>
<dbReference type="InterPro" id="IPR014013">
    <property type="entry name" value="Helic_SF1/SF2_ATP-bd_DinG/Rad3"/>
</dbReference>
<keyword evidence="4" id="KW-0004">4Fe-4S</keyword>
<dbReference type="PANTHER" id="PTHR11472">
    <property type="entry name" value="DNA REPAIR DEAD HELICASE RAD3/XP-D SUBFAMILY MEMBER"/>
    <property type="match status" value="1"/>
</dbReference>
<evidence type="ECO:0000256" key="7">
    <source>
        <dbReference type="ARBA" id="ARBA00022763"/>
    </source>
</evidence>
<evidence type="ECO:0000256" key="19">
    <source>
        <dbReference type="SAM" id="MobiDB-lite"/>
    </source>
</evidence>
<feature type="domain" description="Helicase ATP-binding" evidence="20">
    <location>
        <begin position="49"/>
        <end position="459"/>
    </location>
</feature>
<evidence type="ECO:0000256" key="14">
    <source>
        <dbReference type="ARBA" id="ARBA00023235"/>
    </source>
</evidence>
<dbReference type="InterPro" id="IPR010614">
    <property type="entry name" value="RAD3-like_helicase_DEAD"/>
</dbReference>
<dbReference type="PANTHER" id="PTHR11472:SF47">
    <property type="entry name" value="FANCONI ANEMIA GROUP J PROTEIN"/>
    <property type="match status" value="1"/>
</dbReference>
<keyword evidence="7" id="KW-0227">DNA damage</keyword>
<dbReference type="PROSITE" id="PS51193">
    <property type="entry name" value="HELICASE_ATP_BIND_2"/>
    <property type="match status" value="1"/>
</dbReference>
<dbReference type="InterPro" id="IPR006554">
    <property type="entry name" value="Helicase-like_DEXD_c2"/>
</dbReference>
<evidence type="ECO:0000256" key="11">
    <source>
        <dbReference type="ARBA" id="ARBA00023004"/>
    </source>
</evidence>
<keyword evidence="14" id="KW-0413">Isomerase</keyword>
<dbReference type="InterPro" id="IPR013020">
    <property type="entry name" value="Rad3/Chl1-like"/>
</dbReference>
<dbReference type="EMBL" id="CAXKWB010101743">
    <property type="protein sequence ID" value="CAL4225615.1"/>
    <property type="molecule type" value="Genomic_DNA"/>
</dbReference>
<evidence type="ECO:0000256" key="15">
    <source>
        <dbReference type="ARBA" id="ARBA00023242"/>
    </source>
</evidence>
<evidence type="ECO:0000256" key="1">
    <source>
        <dbReference type="ARBA" id="ARBA00001966"/>
    </source>
</evidence>
<comment type="similarity">
    <text evidence="3">Belongs to the DEAD box helicase family. DEAH subfamily.</text>
</comment>
<keyword evidence="10" id="KW-0067">ATP-binding</keyword>
<dbReference type="GO" id="GO:0003677">
    <property type="term" value="F:DNA binding"/>
    <property type="evidence" value="ECO:0007669"/>
    <property type="project" value="InterPro"/>
</dbReference>
<reference evidence="21 22" key="1">
    <citation type="submission" date="2024-05" db="EMBL/GenBank/DDBJ databases">
        <authorList>
            <person name="Wallberg A."/>
        </authorList>
    </citation>
    <scope>NUCLEOTIDE SEQUENCE [LARGE SCALE GENOMIC DNA]</scope>
</reference>
<keyword evidence="8" id="KW-0378">Hydrolase</keyword>
<dbReference type="InterPro" id="IPR045028">
    <property type="entry name" value="DinG/Rad3-like"/>
</dbReference>
<evidence type="ECO:0000256" key="18">
    <source>
        <dbReference type="ARBA" id="ARBA00082714"/>
    </source>
</evidence>
<evidence type="ECO:0000256" key="2">
    <source>
        <dbReference type="ARBA" id="ARBA00004123"/>
    </source>
</evidence>
<feature type="region of interest" description="Disordered" evidence="19">
    <location>
        <begin position="1101"/>
        <end position="1125"/>
    </location>
</feature>
<dbReference type="EC" id="5.6.2.3" evidence="16"/>
<dbReference type="SMART" id="SM00488">
    <property type="entry name" value="DEXDc2"/>
    <property type="match status" value="1"/>
</dbReference>
<keyword evidence="22" id="KW-1185">Reference proteome</keyword>
<gene>
    <name evidence="21" type="ORF">MNOR_LOCUS39398</name>
</gene>
<feature type="region of interest" description="Disordered" evidence="19">
    <location>
        <begin position="1014"/>
        <end position="1036"/>
    </location>
</feature>
<dbReference type="NCBIfam" id="TIGR00604">
    <property type="entry name" value="rad3"/>
    <property type="match status" value="1"/>
</dbReference>
<evidence type="ECO:0000256" key="8">
    <source>
        <dbReference type="ARBA" id="ARBA00022801"/>
    </source>
</evidence>
<feature type="compositionally biased region" description="Polar residues" evidence="19">
    <location>
        <begin position="1014"/>
        <end position="1032"/>
    </location>
</feature>
<dbReference type="Proteomes" id="UP001497623">
    <property type="component" value="Unassembled WGS sequence"/>
</dbReference>
<keyword evidence="5" id="KW-0479">Metal-binding</keyword>
<dbReference type="GO" id="GO:0005634">
    <property type="term" value="C:nucleus"/>
    <property type="evidence" value="ECO:0007669"/>
    <property type="project" value="UniProtKB-SubCell"/>
</dbReference>
<proteinExistence type="inferred from homology"/>
<evidence type="ECO:0000313" key="21">
    <source>
        <dbReference type="EMBL" id="CAL4225615.1"/>
    </source>
</evidence>
<evidence type="ECO:0000256" key="16">
    <source>
        <dbReference type="ARBA" id="ARBA00044969"/>
    </source>
</evidence>
<evidence type="ECO:0000256" key="3">
    <source>
        <dbReference type="ARBA" id="ARBA00008792"/>
    </source>
</evidence>
<comment type="cofactor">
    <cofactor evidence="1">
        <name>[4Fe-4S] cluster</name>
        <dbReference type="ChEBI" id="CHEBI:49883"/>
    </cofactor>
</comment>
<dbReference type="GO" id="GO:0005524">
    <property type="term" value="F:ATP binding"/>
    <property type="evidence" value="ECO:0007669"/>
    <property type="project" value="UniProtKB-KW"/>
</dbReference>
<dbReference type="GO" id="GO:0006289">
    <property type="term" value="P:nucleotide-excision repair"/>
    <property type="evidence" value="ECO:0007669"/>
    <property type="project" value="TreeGrafter"/>
</dbReference>
<evidence type="ECO:0000256" key="5">
    <source>
        <dbReference type="ARBA" id="ARBA00022723"/>
    </source>
</evidence>
<comment type="caution">
    <text evidence="21">The sequence shown here is derived from an EMBL/GenBank/DDBJ whole genome shotgun (WGS) entry which is preliminary data.</text>
</comment>
<keyword evidence="12" id="KW-0411">Iron-sulfur</keyword>
<evidence type="ECO:0000256" key="12">
    <source>
        <dbReference type="ARBA" id="ARBA00023014"/>
    </source>
</evidence>
<dbReference type="GO" id="GO:0051539">
    <property type="term" value="F:4 iron, 4 sulfur cluster binding"/>
    <property type="evidence" value="ECO:0007669"/>
    <property type="project" value="UniProtKB-KW"/>
</dbReference>
<sequence length="1307" mass="146533">MSDNNKMGSKGNLCVEGDCVGNECTASNSGSVYDGNANNNINGNDYTIGGVKVQFPVKAYPSQMAMMAQIVKGCHRRQNCLLESPTGSGKSLALLCSSLAWQQAEIEKARRYNDLLYEGVTDPDILARAAGFTNGDELEASLNIDEGINQSDSTVINTTIANNTTAIDSNNSTFAALNALKNSNSSVVEDTGKAGGFIIEEEDDDDDFVAPNPKLRKANILPDASQATIDELRSMEVTLDNLNGEALNLLNQHNEPRRLKIPKIFFGTRTHKQIAQIVKELKRTKYRDAKTVVLGSREHTCIHPVVSKSKSKNEGCRQLLDPNLGSGCRYKNNVYRVKTHELIQSYGLEGAWDIEDMVQLGRKKNFCPYFTARELMATAEIVFCPYNYLVDPSIRKAMMINLKGQIVILDEAHNIEDSAREAASCKLEQEGLLEARNELEKLANHDFKKYQCEELAKILSSLSGWIVENSENLNDYTEFDRSGKIFSGTEMIAILDNMGYSKSRLEEVKGCFVALTEENDSQDENEITISANTKQLLGELFMVLHFLFKDNMKYRDDYKIALVKAQQRKKVEGIGTWIDKSRRAKVSWTFSINFWCLNPAVSFHEVGEMVRSIILTSGTLSPMTSFQSELGVPFSIQLEANHVIQRNQVFVGTLGKGPTNQTLQATYRFTETWGFQDELGRLILSVCKVVPHGVLCFLPSYSLLNKLVERWQATGLWDEISKYKFPLCEPRRSNEFEETISAFYDTIRGTKDAGEDEVNGAFFMAVCRGKVSEGLDFADDNARAVIAVGIPFPNFKDIQVDLKKKYNDLHCRSRGLLTGSKWYEIQAYRALNQALGRCIRHKYDWGALLLVDERFQQGNIQGKGHNKYVMGLSKWVRGHVNHQTNCMNALSNLKQFAVNMTNNPPKKPELVILKKEESSKLDENLISNEVKSSKDSKYSDSIFRIPISSVKSEISNELSSQWNTQNINISNISQVEGLSNTIVADMSSIGEVGEDIFLSPTSLVIPSGKPPFTSTQISGPSYTSTQMSNSLSKETENNKKSIFKNGNEIYEFQFLNTQLDNKKVSPLKLLIKNEIKEITLGNGSGLHEAKKMLRLDNDERIEENETKSNNRNNTSSPDLFDSDEDLSGKSQVKIENIIKSFKDKDGKSPLKTLSLNSSGPPPNLKGKEIGLWYANRYKQKSKNRSSNYKRKSFDNIPALGMSESQKQSIQNFFTTFGGGEAGGTWKESENKEKNESPICKKPKQELELQISQKKRDLINTSTLNDSDLDDFNLDQSYSTPTVRKVVRGKRRTLNAKTKGVVFEEFDD</sequence>
<evidence type="ECO:0000256" key="9">
    <source>
        <dbReference type="ARBA" id="ARBA00022806"/>
    </source>
</evidence>
<dbReference type="GO" id="GO:0046872">
    <property type="term" value="F:metal ion binding"/>
    <property type="evidence" value="ECO:0007669"/>
    <property type="project" value="UniProtKB-KW"/>
</dbReference>
<dbReference type="Gene3D" id="3.40.50.300">
    <property type="entry name" value="P-loop containing nucleotide triphosphate hydrolases"/>
    <property type="match status" value="3"/>
</dbReference>
<dbReference type="Pfam" id="PF13307">
    <property type="entry name" value="Helicase_C_2"/>
    <property type="match status" value="1"/>
</dbReference>
<keyword evidence="15" id="KW-0539">Nucleus</keyword>
<dbReference type="FunFam" id="3.40.50.300:FF:000731">
    <property type="entry name" value="Fanconi anemia group J protein homolog"/>
    <property type="match status" value="1"/>
</dbReference>
<dbReference type="SMART" id="SM00491">
    <property type="entry name" value="HELICc2"/>
    <property type="match status" value="1"/>
</dbReference>